<dbReference type="AlphaFoldDB" id="A0A176T0C4"/>
<gene>
    <name evidence="1" type="ORF">LPB303_15540</name>
</gene>
<proteinExistence type="predicted"/>
<dbReference type="Pfam" id="PF05139">
    <property type="entry name" value="Erythro_esteras"/>
    <property type="match status" value="1"/>
</dbReference>
<dbReference type="SUPFAM" id="SSF159501">
    <property type="entry name" value="EreA/ChaN-like"/>
    <property type="match status" value="1"/>
</dbReference>
<organism evidence="1 2">
    <name type="scientific">Polaribacter atrinae</name>
    <dbReference type="NCBI Taxonomy" id="1333662"/>
    <lineage>
        <taxon>Bacteria</taxon>
        <taxon>Pseudomonadati</taxon>
        <taxon>Bacteroidota</taxon>
        <taxon>Flavobacteriia</taxon>
        <taxon>Flavobacteriales</taxon>
        <taxon>Flavobacteriaceae</taxon>
    </lineage>
</organism>
<dbReference type="Gene3D" id="1.20.1440.30">
    <property type="entry name" value="Biosynthetic Protein domain"/>
    <property type="match status" value="1"/>
</dbReference>
<accession>A0A176T0C4</accession>
<keyword evidence="2" id="KW-1185">Reference proteome</keyword>
<sequence length="383" mass="45351">MRKALLLSILFFSNQIIFSQIEKDIYELNSINNLLTDEVKIVIEHNVSEKQTVFLGESVHYSGSDFLAKTEFVKYLVTEHGYKDIAFESDFFALLFDHNKHNLYSMWNKSNQCKELFDFLEKNKVTIWGFDNKLYSRYSYQNFTKKLSEILKKDEFELSTKFTKLIKLIIKNQYDSRKKLSQKEIDYLKAYITELQKNKLIKTNKIWNQILKSIESAIELYTIKDNYSDKNRIPIRDKQMAENLNFLVKNNPNKKFIVWLANGHMSKSKSTLLNGQTMGYQFRELNPNSSYHIAFGSIRLPERKEKDIIKAGKKSNNILSLLPSLERNYFLDAKKIISKNIELRNKFFNDMYIFNLPNDKTKLLNHFDTLVFIARGEEVKYEK</sequence>
<evidence type="ECO:0000313" key="1">
    <source>
        <dbReference type="EMBL" id="OAD41340.1"/>
    </source>
</evidence>
<dbReference type="InterPro" id="IPR007815">
    <property type="entry name" value="Emycin_Estase"/>
</dbReference>
<dbReference type="STRING" id="1333662.LPB303_15540"/>
<reference evidence="1 2" key="1">
    <citation type="submission" date="2016-02" db="EMBL/GenBank/DDBJ databases">
        <title>Draft genome sequence of Polaribacter atrinae KACC17473.</title>
        <authorList>
            <person name="Shin S.-K."/>
            <person name="Yi H."/>
        </authorList>
    </citation>
    <scope>NUCLEOTIDE SEQUENCE [LARGE SCALE GENOMIC DNA]</scope>
    <source>
        <strain evidence="1 2">KACC 17473</strain>
    </source>
</reference>
<protein>
    <recommendedName>
        <fullName evidence="3">Erythromycin esterase</fullName>
    </recommendedName>
</protein>
<dbReference type="EMBL" id="LVWE01000081">
    <property type="protein sequence ID" value="OAD41340.1"/>
    <property type="molecule type" value="Genomic_DNA"/>
</dbReference>
<dbReference type="CDD" id="cd14728">
    <property type="entry name" value="Ere-like"/>
    <property type="match status" value="1"/>
</dbReference>
<evidence type="ECO:0008006" key="3">
    <source>
        <dbReference type="Google" id="ProtNLM"/>
    </source>
</evidence>
<dbReference type="RefSeq" id="WP_068452266.1">
    <property type="nucleotide sequence ID" value="NZ_CP150660.1"/>
</dbReference>
<name>A0A176T0C4_9FLAO</name>
<dbReference type="Gene3D" id="3.30.1870.10">
    <property type="entry name" value="EreA-like, domain 2"/>
    <property type="match status" value="1"/>
</dbReference>
<dbReference type="GO" id="GO:0046677">
    <property type="term" value="P:response to antibiotic"/>
    <property type="evidence" value="ECO:0007669"/>
    <property type="project" value="InterPro"/>
</dbReference>
<evidence type="ECO:0000313" key="2">
    <source>
        <dbReference type="Proteomes" id="UP000076923"/>
    </source>
</evidence>
<dbReference type="Gene3D" id="3.40.1660.10">
    <property type="entry name" value="EreA-like (biosynthetic domain)"/>
    <property type="match status" value="1"/>
</dbReference>
<comment type="caution">
    <text evidence="1">The sequence shown here is derived from an EMBL/GenBank/DDBJ whole genome shotgun (WGS) entry which is preliminary data.</text>
</comment>
<dbReference type="OrthoDB" id="9810066at2"/>
<dbReference type="Proteomes" id="UP000076923">
    <property type="component" value="Unassembled WGS sequence"/>
</dbReference>